<dbReference type="EMBL" id="CP045119">
    <property type="protein sequence ID" value="QIN83947.1"/>
    <property type="molecule type" value="Genomic_DNA"/>
</dbReference>
<sequence>MTERGIDRMEQAPEEARQQWLGMLQTLAEQIQRQQQTSQQMTQEMMETYMQLLQTPGSYLSGQAEQQQQTLQQTAQQWMEQAQQQRQTFQQQAQQQQQAFQQMTQEVMSTYAQLFNIPLSYAQKGLRDTGFPIQNYDDLNADDIIRRTSGLSAEELRVVRDYEERNKNRETVLEQLDRRIRSGS</sequence>
<feature type="coiled-coil region" evidence="1">
    <location>
        <begin position="68"/>
        <end position="106"/>
    </location>
</feature>
<protein>
    <submittedName>
        <fullName evidence="2">Uncharacterized protein</fullName>
    </submittedName>
</protein>
<dbReference type="AlphaFoldDB" id="A0A6G8QCF2"/>
<evidence type="ECO:0000313" key="3">
    <source>
        <dbReference type="Proteomes" id="UP000501452"/>
    </source>
</evidence>
<dbReference type="Proteomes" id="UP000501452">
    <property type="component" value="Chromosome"/>
</dbReference>
<evidence type="ECO:0000256" key="1">
    <source>
        <dbReference type="SAM" id="Coils"/>
    </source>
</evidence>
<keyword evidence="3" id="KW-1185">Reference proteome</keyword>
<name>A0A6G8QCF2_9ACTN</name>
<dbReference type="KEGG" id="rub:GBA63_15805"/>
<keyword evidence="1" id="KW-0175">Coiled coil</keyword>
<proteinExistence type="predicted"/>
<gene>
    <name evidence="2" type="ORF">GBA63_15805</name>
</gene>
<reference evidence="2 3" key="1">
    <citation type="submission" date="2019-10" db="EMBL/GenBank/DDBJ databases">
        <title>Rubrobacter sp nov SCSIO 52090 isolated from a deep-sea sediment in the South China Sea.</title>
        <authorList>
            <person name="Chen R.W."/>
        </authorList>
    </citation>
    <scope>NUCLEOTIDE SEQUENCE [LARGE SCALE GENOMIC DNA]</scope>
    <source>
        <strain evidence="2 3">SCSIO 52909</strain>
    </source>
</reference>
<evidence type="ECO:0000313" key="2">
    <source>
        <dbReference type="EMBL" id="QIN83947.1"/>
    </source>
</evidence>
<dbReference type="RefSeq" id="WP_166177662.1">
    <property type="nucleotide sequence ID" value="NZ_CP045119.1"/>
</dbReference>
<organism evidence="2 3">
    <name type="scientific">Rubrobacter tropicus</name>
    <dbReference type="NCBI Taxonomy" id="2653851"/>
    <lineage>
        <taxon>Bacteria</taxon>
        <taxon>Bacillati</taxon>
        <taxon>Actinomycetota</taxon>
        <taxon>Rubrobacteria</taxon>
        <taxon>Rubrobacterales</taxon>
        <taxon>Rubrobacteraceae</taxon>
        <taxon>Rubrobacter</taxon>
    </lineage>
</organism>
<accession>A0A6G8QCF2</accession>